<dbReference type="EMBL" id="KB294596">
    <property type="protein sequence ID" value="ELU14335.1"/>
    <property type="molecule type" value="Genomic_DNA"/>
</dbReference>
<organism evidence="1">
    <name type="scientific">Capitella teleta</name>
    <name type="common">Polychaete worm</name>
    <dbReference type="NCBI Taxonomy" id="283909"/>
    <lineage>
        <taxon>Eukaryota</taxon>
        <taxon>Metazoa</taxon>
        <taxon>Spiralia</taxon>
        <taxon>Lophotrochozoa</taxon>
        <taxon>Annelida</taxon>
        <taxon>Polychaeta</taxon>
        <taxon>Sedentaria</taxon>
        <taxon>Scolecida</taxon>
        <taxon>Capitellidae</taxon>
        <taxon>Capitella</taxon>
    </lineage>
</organism>
<dbReference type="OMA" id="HESFIAK"/>
<reference evidence="2" key="3">
    <citation type="submission" date="2015-06" db="UniProtKB">
        <authorList>
            <consortium name="EnsemblMetazoa"/>
        </authorList>
    </citation>
    <scope>IDENTIFICATION</scope>
</reference>
<dbReference type="Proteomes" id="UP000014760">
    <property type="component" value="Unassembled WGS sequence"/>
</dbReference>
<dbReference type="PANTHER" id="PTHR10773">
    <property type="entry name" value="DNA-DIRECTED RNA POLYMERASES I, II, AND III SUBUNIT RPABC2"/>
    <property type="match status" value="1"/>
</dbReference>
<gene>
    <name evidence="1" type="ORF">CAPTEDRAFT_187145</name>
</gene>
<dbReference type="EMBL" id="AMQN01018594">
    <property type="status" value="NOT_ANNOTATED_CDS"/>
    <property type="molecule type" value="Genomic_DNA"/>
</dbReference>
<keyword evidence="3" id="KW-1185">Reference proteome</keyword>
<evidence type="ECO:0000313" key="1">
    <source>
        <dbReference type="EMBL" id="ELU14335.1"/>
    </source>
</evidence>
<dbReference type="EnsemblMetazoa" id="CapteT187145">
    <property type="protein sequence ID" value="CapteP187145"/>
    <property type="gene ID" value="CapteG187145"/>
</dbReference>
<reference evidence="1 3" key="2">
    <citation type="journal article" date="2013" name="Nature">
        <title>Insights into bilaterian evolution from three spiralian genomes.</title>
        <authorList>
            <person name="Simakov O."/>
            <person name="Marletaz F."/>
            <person name="Cho S.J."/>
            <person name="Edsinger-Gonzales E."/>
            <person name="Havlak P."/>
            <person name="Hellsten U."/>
            <person name="Kuo D.H."/>
            <person name="Larsson T."/>
            <person name="Lv J."/>
            <person name="Arendt D."/>
            <person name="Savage R."/>
            <person name="Osoegawa K."/>
            <person name="de Jong P."/>
            <person name="Grimwood J."/>
            <person name="Chapman J.A."/>
            <person name="Shapiro H."/>
            <person name="Aerts A."/>
            <person name="Otillar R.P."/>
            <person name="Terry A.Y."/>
            <person name="Boore J.L."/>
            <person name="Grigoriev I.V."/>
            <person name="Lindberg D.R."/>
            <person name="Seaver E.C."/>
            <person name="Weisblat D.A."/>
            <person name="Putnam N.H."/>
            <person name="Rokhsar D.S."/>
        </authorList>
    </citation>
    <scope>NUCLEOTIDE SEQUENCE</scope>
    <source>
        <strain evidence="1 3">I ESC-2004</strain>
    </source>
</reference>
<sequence length="320" mass="37272">MYRKIEARLSKQKDKDLAQNDSSYVVATFDLEKVLLVPSLNVSKLYYLRKLSTYNFTLFNLASKDVVCYMWHEGERSKGSSEIASCLERYMASLPSTVNHITFYSDTAGGQNRNQINAAMFLMYLKKHPSVHTIDQKFMESGHSQMEVDCVHSTVERMGRTNKIHSPFDWYTIVRSCRPQQPYNVIEMEHADFQDHKKVSSSVIKNRNKVADESKVLWTKLKWIRYQQDDLDAFFVKERLQDDLPFTRIQVITRKRRSASSWPMDIPPLYTEPLSIKSAKLKDLLKIAEDLPENRRGFFQSLKSSSVHSETVESESEEEE</sequence>
<dbReference type="AlphaFoldDB" id="R7VF87"/>
<proteinExistence type="predicted"/>
<evidence type="ECO:0000313" key="3">
    <source>
        <dbReference type="Proteomes" id="UP000014760"/>
    </source>
</evidence>
<name>R7VF87_CAPTE</name>
<dbReference type="PANTHER" id="PTHR10773:SF19">
    <property type="match status" value="1"/>
</dbReference>
<dbReference type="HOGENOM" id="CLU_011458_2_0_1"/>
<dbReference type="OrthoDB" id="6150072at2759"/>
<evidence type="ECO:0000313" key="2">
    <source>
        <dbReference type="EnsemblMetazoa" id="CapteP187145"/>
    </source>
</evidence>
<accession>R7VF87</accession>
<protein>
    <submittedName>
        <fullName evidence="1 2">Uncharacterized protein</fullName>
    </submittedName>
</protein>
<reference evidence="3" key="1">
    <citation type="submission" date="2012-12" db="EMBL/GenBank/DDBJ databases">
        <authorList>
            <person name="Hellsten U."/>
            <person name="Grimwood J."/>
            <person name="Chapman J.A."/>
            <person name="Shapiro H."/>
            <person name="Aerts A."/>
            <person name="Otillar R.P."/>
            <person name="Terry A.Y."/>
            <person name="Boore J.L."/>
            <person name="Simakov O."/>
            <person name="Marletaz F."/>
            <person name="Cho S.-J."/>
            <person name="Edsinger-Gonzales E."/>
            <person name="Havlak P."/>
            <person name="Kuo D.-H."/>
            <person name="Larsson T."/>
            <person name="Lv J."/>
            <person name="Arendt D."/>
            <person name="Savage R."/>
            <person name="Osoegawa K."/>
            <person name="de Jong P."/>
            <person name="Lindberg D.R."/>
            <person name="Seaver E.C."/>
            <person name="Weisblat D.A."/>
            <person name="Putnam N.H."/>
            <person name="Grigoriev I.V."/>
            <person name="Rokhsar D.S."/>
        </authorList>
    </citation>
    <scope>NUCLEOTIDE SEQUENCE</scope>
    <source>
        <strain evidence="3">I ESC-2004</strain>
    </source>
</reference>